<dbReference type="CDD" id="cd02440">
    <property type="entry name" value="AdoMet_MTases"/>
    <property type="match status" value="1"/>
</dbReference>
<dbReference type="OrthoDB" id="9777638at2"/>
<dbReference type="GO" id="GO:0008168">
    <property type="term" value="F:methyltransferase activity"/>
    <property type="evidence" value="ECO:0007669"/>
    <property type="project" value="UniProtKB-ARBA"/>
</dbReference>
<dbReference type="Proteomes" id="UP000053260">
    <property type="component" value="Unassembled WGS sequence"/>
</dbReference>
<dbReference type="Gene3D" id="3.40.50.150">
    <property type="entry name" value="Vaccinia Virus protein VP39"/>
    <property type="match status" value="1"/>
</dbReference>
<organism evidence="3 4">
    <name type="scientific">Streptomyces dysideae</name>
    <dbReference type="NCBI Taxonomy" id="909626"/>
    <lineage>
        <taxon>Bacteria</taxon>
        <taxon>Bacillati</taxon>
        <taxon>Actinomycetota</taxon>
        <taxon>Actinomycetes</taxon>
        <taxon>Kitasatosporales</taxon>
        <taxon>Streptomycetaceae</taxon>
        <taxon>Streptomyces</taxon>
    </lineage>
</organism>
<evidence type="ECO:0000313" key="4">
    <source>
        <dbReference type="Proteomes" id="UP000053260"/>
    </source>
</evidence>
<dbReference type="InterPro" id="IPR029063">
    <property type="entry name" value="SAM-dependent_MTases_sf"/>
</dbReference>
<sequence length="281" mass="30395">MQQGTSKAGEGDTVPEVFERAAPAYDRTGVEFFTPLGQRLVESARLGRGQHVLDVGCGRGACTVPAAETVGDEGRVTAIDASPAMVRATAELVAERSLRQVAVEEGDAMSPSFPAGSFDAVVAGLVVFMLPDPATALHNYAILLRPGGRLAMSSFGPVDPRFFHVTDVLLTFLPDGPPDIPGQGDSPFGSRNSLIRLVDSAGFSEVTVDEAGFDLRFRQPGQWWDWLWQTGGRVVLDAIPPDRLDAAREAAYQRMEEVRDAEGRLTVRWNVWFTHAVSRKG</sequence>
<protein>
    <recommendedName>
        <fullName evidence="2">Methyltransferase domain-containing protein</fullName>
    </recommendedName>
</protein>
<evidence type="ECO:0000259" key="2">
    <source>
        <dbReference type="Pfam" id="PF13649"/>
    </source>
</evidence>
<name>A0A101UT91_9ACTN</name>
<dbReference type="PANTHER" id="PTHR43861">
    <property type="entry name" value="TRANS-ACONITATE 2-METHYLTRANSFERASE-RELATED"/>
    <property type="match status" value="1"/>
</dbReference>
<accession>A0A101UT91</accession>
<evidence type="ECO:0000256" key="1">
    <source>
        <dbReference type="ARBA" id="ARBA00022679"/>
    </source>
</evidence>
<dbReference type="GO" id="GO:0017000">
    <property type="term" value="P:antibiotic biosynthetic process"/>
    <property type="evidence" value="ECO:0007669"/>
    <property type="project" value="UniProtKB-ARBA"/>
</dbReference>
<dbReference type="STRING" id="909626.AQJ91_35610"/>
<dbReference type="InterPro" id="IPR041698">
    <property type="entry name" value="Methyltransf_25"/>
</dbReference>
<proteinExistence type="predicted"/>
<evidence type="ECO:0000313" key="3">
    <source>
        <dbReference type="EMBL" id="KUO16437.1"/>
    </source>
</evidence>
<gene>
    <name evidence="3" type="ORF">AQJ91_35610</name>
</gene>
<keyword evidence="1" id="KW-0808">Transferase</keyword>
<comment type="caution">
    <text evidence="3">The sequence shown here is derived from an EMBL/GenBank/DDBJ whole genome shotgun (WGS) entry which is preliminary data.</text>
</comment>
<dbReference type="SUPFAM" id="SSF53335">
    <property type="entry name" value="S-adenosyl-L-methionine-dependent methyltransferases"/>
    <property type="match status" value="1"/>
</dbReference>
<feature type="domain" description="Methyltransferase" evidence="2">
    <location>
        <begin position="52"/>
        <end position="148"/>
    </location>
</feature>
<dbReference type="RefSeq" id="WP_067029910.1">
    <property type="nucleotide sequence ID" value="NZ_KQ949105.1"/>
</dbReference>
<reference evidence="3 4" key="1">
    <citation type="submission" date="2015-10" db="EMBL/GenBank/DDBJ databases">
        <title>Draft genome sequence of Streptomyces sp. RV15, isolated from a marine sponge.</title>
        <authorList>
            <person name="Ruckert C."/>
            <person name="Abdelmohsen U.R."/>
            <person name="Winkler A."/>
            <person name="Hentschel U."/>
            <person name="Kalinowski J."/>
            <person name="Kampfer P."/>
            <person name="Glaeser S."/>
        </authorList>
    </citation>
    <scope>NUCLEOTIDE SEQUENCE [LARGE SCALE GENOMIC DNA]</scope>
    <source>
        <strain evidence="3 4">RV15</strain>
    </source>
</reference>
<dbReference type="AlphaFoldDB" id="A0A101UT91"/>
<dbReference type="EMBL" id="LMXB01000087">
    <property type="protein sequence ID" value="KUO16437.1"/>
    <property type="molecule type" value="Genomic_DNA"/>
</dbReference>
<dbReference type="Pfam" id="PF13649">
    <property type="entry name" value="Methyltransf_25"/>
    <property type="match status" value="1"/>
</dbReference>
<keyword evidence="4" id="KW-1185">Reference proteome</keyword>